<proteinExistence type="predicted"/>
<reference evidence="1" key="1">
    <citation type="submission" date="2023-07" db="EMBL/GenBank/DDBJ databases">
        <title>draft genome sequence of fig (Ficus carica).</title>
        <authorList>
            <person name="Takahashi T."/>
            <person name="Nishimura K."/>
        </authorList>
    </citation>
    <scope>NUCLEOTIDE SEQUENCE</scope>
</reference>
<dbReference type="EMBL" id="BTGU01000003">
    <property type="protein sequence ID" value="GMN30405.1"/>
    <property type="molecule type" value="Genomic_DNA"/>
</dbReference>
<organism evidence="1 2">
    <name type="scientific">Ficus carica</name>
    <name type="common">Common fig</name>
    <dbReference type="NCBI Taxonomy" id="3494"/>
    <lineage>
        <taxon>Eukaryota</taxon>
        <taxon>Viridiplantae</taxon>
        <taxon>Streptophyta</taxon>
        <taxon>Embryophyta</taxon>
        <taxon>Tracheophyta</taxon>
        <taxon>Spermatophyta</taxon>
        <taxon>Magnoliopsida</taxon>
        <taxon>eudicotyledons</taxon>
        <taxon>Gunneridae</taxon>
        <taxon>Pentapetalae</taxon>
        <taxon>rosids</taxon>
        <taxon>fabids</taxon>
        <taxon>Rosales</taxon>
        <taxon>Moraceae</taxon>
        <taxon>Ficeae</taxon>
        <taxon>Ficus</taxon>
    </lineage>
</organism>
<keyword evidence="2" id="KW-1185">Reference proteome</keyword>
<evidence type="ECO:0000313" key="1">
    <source>
        <dbReference type="EMBL" id="GMN30405.1"/>
    </source>
</evidence>
<dbReference type="AlphaFoldDB" id="A0AA87ZEU5"/>
<protein>
    <submittedName>
        <fullName evidence="1">Uncharacterized protein</fullName>
    </submittedName>
</protein>
<accession>A0AA87ZEU5</accession>
<evidence type="ECO:0000313" key="2">
    <source>
        <dbReference type="Proteomes" id="UP001187192"/>
    </source>
</evidence>
<sequence>MADCFGDNGGIDGGAGGCRWWRLLVEKLRRRKRGEGGSVWYYLRGKMKREGSDH</sequence>
<dbReference type="Proteomes" id="UP001187192">
    <property type="component" value="Unassembled WGS sequence"/>
</dbReference>
<name>A0AA87ZEU5_FICCA</name>
<gene>
    <name evidence="1" type="ORF">TIFTF001_002779</name>
</gene>
<comment type="caution">
    <text evidence="1">The sequence shown here is derived from an EMBL/GenBank/DDBJ whole genome shotgun (WGS) entry which is preliminary data.</text>
</comment>